<dbReference type="OrthoDB" id="4239789at2"/>
<proteinExistence type="predicted"/>
<reference evidence="1 2" key="1">
    <citation type="submission" date="2018-12" db="EMBL/GenBank/DDBJ databases">
        <title>Draft genome sequence of Embleya hyalina NBRC 13850T.</title>
        <authorList>
            <person name="Komaki H."/>
            <person name="Hosoyama A."/>
            <person name="Kimura A."/>
            <person name="Ichikawa N."/>
            <person name="Tamura T."/>
        </authorList>
    </citation>
    <scope>NUCLEOTIDE SEQUENCE [LARGE SCALE GENOMIC DNA]</scope>
    <source>
        <strain evidence="1 2">NBRC 13850</strain>
    </source>
</reference>
<comment type="caution">
    <text evidence="1">The sequence shown here is derived from an EMBL/GenBank/DDBJ whole genome shotgun (WGS) entry which is preliminary data.</text>
</comment>
<name>A0A401Z4K2_9ACTN</name>
<dbReference type="AlphaFoldDB" id="A0A401Z4K2"/>
<dbReference type="RefSeq" id="WP_160161820.1">
    <property type="nucleotide sequence ID" value="NZ_BIFH01000053.1"/>
</dbReference>
<evidence type="ECO:0000313" key="2">
    <source>
        <dbReference type="Proteomes" id="UP000286931"/>
    </source>
</evidence>
<accession>A0A401Z4K2</accession>
<sequence>MTALVEELEFTTPWHDDWEPRVVQDLAKLTGFYRAAADSGDAMVKYLSC</sequence>
<dbReference type="Proteomes" id="UP000286931">
    <property type="component" value="Unassembled WGS sequence"/>
</dbReference>
<keyword evidence="2" id="KW-1185">Reference proteome</keyword>
<gene>
    <name evidence="1" type="ORF">EHYA_09555</name>
</gene>
<protein>
    <submittedName>
        <fullName evidence="1">Uncharacterized protein</fullName>
    </submittedName>
</protein>
<organism evidence="1 2">
    <name type="scientific">Embleya hyalina</name>
    <dbReference type="NCBI Taxonomy" id="516124"/>
    <lineage>
        <taxon>Bacteria</taxon>
        <taxon>Bacillati</taxon>
        <taxon>Actinomycetota</taxon>
        <taxon>Actinomycetes</taxon>
        <taxon>Kitasatosporales</taxon>
        <taxon>Streptomycetaceae</taxon>
        <taxon>Embleya</taxon>
    </lineage>
</organism>
<evidence type="ECO:0000313" key="1">
    <source>
        <dbReference type="EMBL" id="GCE01781.1"/>
    </source>
</evidence>
<dbReference type="EMBL" id="BIFH01000053">
    <property type="protein sequence ID" value="GCE01781.1"/>
    <property type="molecule type" value="Genomic_DNA"/>
</dbReference>